<dbReference type="GO" id="GO:0006777">
    <property type="term" value="P:Mo-molybdopterin cofactor biosynthetic process"/>
    <property type="evidence" value="ECO:0007669"/>
    <property type="project" value="UniProtKB-UniRule"/>
</dbReference>
<reference evidence="3 4" key="1">
    <citation type="submission" date="2018-08" db="EMBL/GenBank/DDBJ databases">
        <title>Genome Sequence of Clavibacter michiganensis Subspecies type strains, and the Atypical Peach-Colored Strains Isolated from Tomato.</title>
        <authorList>
            <person name="Osdaghi E."/>
            <person name="Portier P."/>
            <person name="Briand M."/>
            <person name="Jacques M.-A."/>
        </authorList>
    </citation>
    <scope>NUCLEOTIDE SEQUENCE [LARGE SCALE GENOMIC DNA]</scope>
    <source>
        <strain evidence="3 4">CFBP 7577</strain>
    </source>
</reference>
<dbReference type="Proteomes" id="UP000265361">
    <property type="component" value="Unassembled WGS sequence"/>
</dbReference>
<dbReference type="GO" id="GO:0061599">
    <property type="term" value="F:molybdopterin molybdotransferase activity"/>
    <property type="evidence" value="ECO:0007669"/>
    <property type="project" value="UniProtKB-UniRule"/>
</dbReference>
<keyword evidence="1" id="KW-0460">Magnesium</keyword>
<dbReference type="InterPro" id="IPR038987">
    <property type="entry name" value="MoeA-like"/>
</dbReference>
<protein>
    <recommendedName>
        <fullName evidence="1">Molybdopterin molybdenumtransferase</fullName>
        <ecNumber evidence="1">2.10.1.1</ecNumber>
    </recommendedName>
</protein>
<dbReference type="InterPro" id="IPR036135">
    <property type="entry name" value="MoeA_linker/N_sf"/>
</dbReference>
<dbReference type="EC" id="2.10.1.1" evidence="1"/>
<keyword evidence="1" id="KW-0501">Molybdenum cofactor biosynthesis</keyword>
<dbReference type="GO" id="GO:0005829">
    <property type="term" value="C:cytosol"/>
    <property type="evidence" value="ECO:0007669"/>
    <property type="project" value="TreeGrafter"/>
</dbReference>
<evidence type="ECO:0000313" key="4">
    <source>
        <dbReference type="Proteomes" id="UP000265361"/>
    </source>
</evidence>
<dbReference type="Pfam" id="PF03453">
    <property type="entry name" value="MoeA_N"/>
    <property type="match status" value="1"/>
</dbReference>
<evidence type="ECO:0000259" key="2">
    <source>
        <dbReference type="Pfam" id="PF03453"/>
    </source>
</evidence>
<comment type="caution">
    <text evidence="3">The sequence shown here is derived from an EMBL/GenBank/DDBJ whole genome shotgun (WGS) entry which is preliminary data.</text>
</comment>
<comment type="function">
    <text evidence="1">Catalyzes the insertion of molybdate into adenylated molybdopterin with the concomitant release of AMP.</text>
</comment>
<accession>A0A399NX97</accession>
<dbReference type="Gene3D" id="2.170.190.11">
    <property type="entry name" value="Molybdopterin biosynthesis moea protein, domain 3"/>
    <property type="match status" value="1"/>
</dbReference>
<comment type="catalytic activity">
    <reaction evidence="1">
        <text>adenylyl-molybdopterin + molybdate = Mo-molybdopterin + AMP + H(+)</text>
        <dbReference type="Rhea" id="RHEA:35047"/>
        <dbReference type="ChEBI" id="CHEBI:15378"/>
        <dbReference type="ChEBI" id="CHEBI:36264"/>
        <dbReference type="ChEBI" id="CHEBI:62727"/>
        <dbReference type="ChEBI" id="CHEBI:71302"/>
        <dbReference type="ChEBI" id="CHEBI:456215"/>
    </reaction>
</comment>
<dbReference type="PANTHER" id="PTHR10192:SF5">
    <property type="entry name" value="GEPHYRIN"/>
    <property type="match status" value="1"/>
</dbReference>
<dbReference type="InterPro" id="IPR005110">
    <property type="entry name" value="MoeA_linker/N"/>
</dbReference>
<dbReference type="SUPFAM" id="SSF63882">
    <property type="entry name" value="MoeA N-terminal region -like"/>
    <property type="match status" value="1"/>
</dbReference>
<keyword evidence="1" id="KW-0479">Metal-binding</keyword>
<keyword evidence="1 3" id="KW-0808">Transferase</keyword>
<sequence>MTPDRPAGRRRRTVDEHRAAVSALLAPLADLPAEELPVSAEALAADPHRYADRVLARDVVSPLDLPPFRNSQMDGYAVRAADLAGATDARPAALRIAPRIPAGVAPAPLAPGTAAPCMTGAPVPPGADAIVPIEAAIPDRFVDETTT</sequence>
<feature type="non-terminal residue" evidence="3">
    <location>
        <position position="147"/>
    </location>
</feature>
<comment type="pathway">
    <text evidence="1">Cofactor biosynthesis; molybdopterin biosynthesis.</text>
</comment>
<organism evidence="3 4">
    <name type="scientific">Clavibacter nebraskensis</name>
    <dbReference type="NCBI Taxonomy" id="31963"/>
    <lineage>
        <taxon>Bacteria</taxon>
        <taxon>Bacillati</taxon>
        <taxon>Actinomycetota</taxon>
        <taxon>Actinomycetes</taxon>
        <taxon>Micrococcales</taxon>
        <taxon>Microbacteriaceae</taxon>
        <taxon>Clavibacter</taxon>
    </lineage>
</organism>
<evidence type="ECO:0000313" key="3">
    <source>
        <dbReference type="EMBL" id="RII98378.1"/>
    </source>
</evidence>
<comment type="cofactor">
    <cofactor evidence="1">
        <name>Mg(2+)</name>
        <dbReference type="ChEBI" id="CHEBI:18420"/>
    </cofactor>
</comment>
<gene>
    <name evidence="3" type="ORF">DZF97_16545</name>
</gene>
<keyword evidence="1" id="KW-0500">Molybdenum</keyword>
<name>A0A399NX97_9MICO</name>
<evidence type="ECO:0000256" key="1">
    <source>
        <dbReference type="RuleBase" id="RU365090"/>
    </source>
</evidence>
<dbReference type="Gene3D" id="3.90.105.10">
    <property type="entry name" value="Molybdopterin biosynthesis moea protein, domain 2"/>
    <property type="match status" value="1"/>
</dbReference>
<proteinExistence type="inferred from homology"/>
<dbReference type="AlphaFoldDB" id="A0A399NX97"/>
<dbReference type="PANTHER" id="PTHR10192">
    <property type="entry name" value="MOLYBDOPTERIN BIOSYNTHESIS PROTEIN"/>
    <property type="match status" value="1"/>
</dbReference>
<comment type="similarity">
    <text evidence="1">Belongs to the MoeA family.</text>
</comment>
<feature type="domain" description="MoeA N-terminal and linker" evidence="2">
    <location>
        <begin position="13"/>
        <end position="136"/>
    </location>
</feature>
<dbReference type="UniPathway" id="UPA00344"/>
<dbReference type="GO" id="GO:0046872">
    <property type="term" value="F:metal ion binding"/>
    <property type="evidence" value="ECO:0007669"/>
    <property type="project" value="UniProtKB-UniRule"/>
</dbReference>
<dbReference type="EMBL" id="QWED01000904">
    <property type="protein sequence ID" value="RII98378.1"/>
    <property type="molecule type" value="Genomic_DNA"/>
</dbReference>